<dbReference type="InterPro" id="IPR000182">
    <property type="entry name" value="GNAT_dom"/>
</dbReference>
<protein>
    <submittedName>
        <fullName evidence="2">N-acetyltransferase</fullName>
    </submittedName>
</protein>
<dbReference type="SUPFAM" id="SSF55729">
    <property type="entry name" value="Acyl-CoA N-acyltransferases (Nat)"/>
    <property type="match status" value="1"/>
</dbReference>
<evidence type="ECO:0000259" key="1">
    <source>
        <dbReference type="PROSITE" id="PS51186"/>
    </source>
</evidence>
<organism evidence="2 3">
    <name type="scientific">Histidinibacterium aquaticum</name>
    <dbReference type="NCBI Taxonomy" id="2613962"/>
    <lineage>
        <taxon>Bacteria</taxon>
        <taxon>Pseudomonadati</taxon>
        <taxon>Pseudomonadota</taxon>
        <taxon>Alphaproteobacteria</taxon>
        <taxon>Rhodobacterales</taxon>
        <taxon>Paracoccaceae</taxon>
        <taxon>Histidinibacterium</taxon>
    </lineage>
</organism>
<dbReference type="Proteomes" id="UP000326554">
    <property type="component" value="Unassembled WGS sequence"/>
</dbReference>
<dbReference type="RefSeq" id="WP_150446895.1">
    <property type="nucleotide sequence ID" value="NZ_VYQE01000009.1"/>
</dbReference>
<feature type="domain" description="N-acetyltransferase" evidence="1">
    <location>
        <begin position="1"/>
        <end position="156"/>
    </location>
</feature>
<dbReference type="GO" id="GO:0016747">
    <property type="term" value="F:acyltransferase activity, transferring groups other than amino-acyl groups"/>
    <property type="evidence" value="ECO:0007669"/>
    <property type="project" value="InterPro"/>
</dbReference>
<sequence>MKILSGLDGCEQAIIELVTATFAASEGADEGALIGEVVRDLLADTAQTDIHVFRAEIEGHVVGVAIITRLTYPDDPRHVVLLSPMAVATGHQRQGIGQAQLVHALAALRSERAEVALTYGDPDYYRQVGFAPITEDQARAPLPLSFPHGWLGQSLTEDVMPTIRGSSVCASALNRVDVW</sequence>
<dbReference type="AlphaFoldDB" id="A0A5J5GAQ9"/>
<dbReference type="Gene3D" id="3.40.630.30">
    <property type="match status" value="1"/>
</dbReference>
<keyword evidence="3" id="KW-1185">Reference proteome</keyword>
<evidence type="ECO:0000313" key="2">
    <source>
        <dbReference type="EMBL" id="KAA9004993.1"/>
    </source>
</evidence>
<accession>A0A5J5GAQ9</accession>
<comment type="caution">
    <text evidence="2">The sequence shown here is derived from an EMBL/GenBank/DDBJ whole genome shotgun (WGS) entry which is preliminary data.</text>
</comment>
<dbReference type="EMBL" id="VYQE01000009">
    <property type="protein sequence ID" value="KAA9004993.1"/>
    <property type="molecule type" value="Genomic_DNA"/>
</dbReference>
<gene>
    <name evidence="2" type="ORF">F3S47_18990</name>
</gene>
<name>A0A5J5GAQ9_9RHOB</name>
<dbReference type="CDD" id="cd04301">
    <property type="entry name" value="NAT_SF"/>
    <property type="match status" value="1"/>
</dbReference>
<reference evidence="2 3" key="1">
    <citation type="submission" date="2019-09" db="EMBL/GenBank/DDBJ databases">
        <authorList>
            <person name="Park J.-S."/>
            <person name="Choi H.-J."/>
        </authorList>
    </citation>
    <scope>NUCLEOTIDE SEQUENCE [LARGE SCALE GENOMIC DNA]</scope>
    <source>
        <strain evidence="2 3">176SS1-4</strain>
    </source>
</reference>
<keyword evidence="2" id="KW-0808">Transferase</keyword>
<dbReference type="Pfam" id="PF13508">
    <property type="entry name" value="Acetyltransf_7"/>
    <property type="match status" value="1"/>
</dbReference>
<evidence type="ECO:0000313" key="3">
    <source>
        <dbReference type="Proteomes" id="UP000326554"/>
    </source>
</evidence>
<dbReference type="PROSITE" id="PS51186">
    <property type="entry name" value="GNAT"/>
    <property type="match status" value="1"/>
</dbReference>
<dbReference type="InterPro" id="IPR016181">
    <property type="entry name" value="Acyl_CoA_acyltransferase"/>
</dbReference>
<proteinExistence type="predicted"/>